<dbReference type="OrthoDB" id="9811610at2"/>
<accession>A0A373FRP3</accession>
<evidence type="ECO:0000313" key="2">
    <source>
        <dbReference type="EMBL" id="RGE46049.1"/>
    </source>
</evidence>
<keyword evidence="1" id="KW-0472">Membrane</keyword>
<gene>
    <name evidence="2" type="ORF">DZC30_05765</name>
</gene>
<evidence type="ECO:0000256" key="1">
    <source>
        <dbReference type="SAM" id="Phobius"/>
    </source>
</evidence>
<organism evidence="2 3">
    <name type="scientific">Comamonas testosteroni</name>
    <name type="common">Pseudomonas testosteroni</name>
    <dbReference type="NCBI Taxonomy" id="285"/>
    <lineage>
        <taxon>Bacteria</taxon>
        <taxon>Pseudomonadati</taxon>
        <taxon>Pseudomonadota</taxon>
        <taxon>Betaproteobacteria</taxon>
        <taxon>Burkholderiales</taxon>
        <taxon>Comamonadaceae</taxon>
        <taxon>Comamonas</taxon>
    </lineage>
</organism>
<feature type="transmembrane region" description="Helical" evidence="1">
    <location>
        <begin position="44"/>
        <end position="64"/>
    </location>
</feature>
<sequence>MIRWLIVIFLALLLINGLHSWLQRIGLGRLPGDFRFKLFGREFFLPIASTVMLSLIAALIARFVKL</sequence>
<dbReference type="InterPro" id="IPR021320">
    <property type="entry name" value="DUF2905"/>
</dbReference>
<dbReference type="AlphaFoldDB" id="A0A373FRP3"/>
<protein>
    <submittedName>
        <fullName evidence="2">DUF2905 domain-containing protein</fullName>
    </submittedName>
</protein>
<proteinExistence type="predicted"/>
<dbReference type="Pfam" id="PF11146">
    <property type="entry name" value="DUF2905"/>
    <property type="match status" value="1"/>
</dbReference>
<keyword evidence="1" id="KW-1133">Transmembrane helix</keyword>
<keyword evidence="3" id="KW-1185">Reference proteome</keyword>
<evidence type="ECO:0000313" key="3">
    <source>
        <dbReference type="Proteomes" id="UP000261948"/>
    </source>
</evidence>
<keyword evidence="1" id="KW-0812">Transmembrane</keyword>
<reference evidence="2 3" key="1">
    <citation type="submission" date="2018-08" db="EMBL/GenBank/DDBJ databases">
        <title>Comamonas testosteroni strain SWCO2.</title>
        <authorList>
            <person name="Jiang N."/>
            <person name="Zhang X.Z."/>
        </authorList>
    </citation>
    <scope>NUCLEOTIDE SEQUENCE [LARGE SCALE GENOMIC DNA]</scope>
    <source>
        <strain evidence="2 3">SWCO2</strain>
    </source>
</reference>
<dbReference type="Proteomes" id="UP000261948">
    <property type="component" value="Unassembled WGS sequence"/>
</dbReference>
<name>A0A373FRP3_COMTE</name>
<comment type="caution">
    <text evidence="2">The sequence shown here is derived from an EMBL/GenBank/DDBJ whole genome shotgun (WGS) entry which is preliminary data.</text>
</comment>
<dbReference type="EMBL" id="QURR01000005">
    <property type="protein sequence ID" value="RGE46049.1"/>
    <property type="molecule type" value="Genomic_DNA"/>
</dbReference>